<organism evidence="1 2">
    <name type="scientific">Ataeniobius toweri</name>
    <dbReference type="NCBI Taxonomy" id="208326"/>
    <lineage>
        <taxon>Eukaryota</taxon>
        <taxon>Metazoa</taxon>
        <taxon>Chordata</taxon>
        <taxon>Craniata</taxon>
        <taxon>Vertebrata</taxon>
        <taxon>Euteleostomi</taxon>
        <taxon>Actinopterygii</taxon>
        <taxon>Neopterygii</taxon>
        <taxon>Teleostei</taxon>
        <taxon>Neoteleostei</taxon>
        <taxon>Acanthomorphata</taxon>
        <taxon>Ovalentaria</taxon>
        <taxon>Atherinomorphae</taxon>
        <taxon>Cyprinodontiformes</taxon>
        <taxon>Goodeidae</taxon>
        <taxon>Ataeniobius</taxon>
    </lineage>
</organism>
<name>A0ABU7CAZ1_9TELE</name>
<gene>
    <name evidence="1" type="ORF">ATANTOWER_003395</name>
</gene>
<evidence type="ECO:0000313" key="2">
    <source>
        <dbReference type="Proteomes" id="UP001345963"/>
    </source>
</evidence>
<protein>
    <submittedName>
        <fullName evidence="1">Uncharacterized protein</fullName>
    </submittedName>
</protein>
<keyword evidence="2" id="KW-1185">Reference proteome</keyword>
<accession>A0ABU7CAZ1</accession>
<reference evidence="1 2" key="1">
    <citation type="submission" date="2021-07" db="EMBL/GenBank/DDBJ databases">
        <authorList>
            <person name="Palmer J.M."/>
        </authorList>
    </citation>
    <scope>NUCLEOTIDE SEQUENCE [LARGE SCALE GENOMIC DNA]</scope>
    <source>
        <strain evidence="1 2">AT_MEX2019</strain>
        <tissue evidence="1">Muscle</tissue>
    </source>
</reference>
<dbReference type="Proteomes" id="UP001345963">
    <property type="component" value="Unassembled WGS sequence"/>
</dbReference>
<proteinExistence type="predicted"/>
<dbReference type="EMBL" id="JAHUTI010088648">
    <property type="protein sequence ID" value="MED6260127.1"/>
    <property type="molecule type" value="Genomic_DNA"/>
</dbReference>
<comment type="caution">
    <text evidence="1">The sequence shown here is derived from an EMBL/GenBank/DDBJ whole genome shotgun (WGS) entry which is preliminary data.</text>
</comment>
<sequence>MLTKHNVLSVFFMPAFTNLKTKSHLCVDLSSLRPPANSFLSINATRSFSNWSMHFRVSSHLLQLKGTPDKVCSEETCSGSLCRLPLQEYFMLDLIFLLCPTGR</sequence>
<evidence type="ECO:0000313" key="1">
    <source>
        <dbReference type="EMBL" id="MED6260127.1"/>
    </source>
</evidence>